<dbReference type="InterPro" id="IPR043137">
    <property type="entry name" value="GGT_ssub_C"/>
</dbReference>
<dbReference type="Gene3D" id="1.10.246.130">
    <property type="match status" value="1"/>
</dbReference>
<reference evidence="11 12" key="1">
    <citation type="submission" date="2023-09" db="EMBL/GenBank/DDBJ databases">
        <authorList>
            <person name="Rey-Velasco X."/>
        </authorList>
    </citation>
    <scope>NUCLEOTIDE SEQUENCE [LARGE SCALE GENOMIC DNA]</scope>
    <source>
        <strain evidence="11 12">P117</strain>
    </source>
</reference>
<keyword evidence="6 9" id="KW-0865">Zymogen</keyword>
<dbReference type="SUPFAM" id="SSF56235">
    <property type="entry name" value="N-terminal nucleophile aminohydrolases (Ntn hydrolases)"/>
    <property type="match status" value="1"/>
</dbReference>
<organism evidence="11 12">
    <name type="scientific">Glaciecola petra</name>
    <dbReference type="NCBI Taxonomy" id="3075602"/>
    <lineage>
        <taxon>Bacteria</taxon>
        <taxon>Pseudomonadati</taxon>
        <taxon>Pseudomonadota</taxon>
        <taxon>Gammaproteobacteria</taxon>
        <taxon>Alteromonadales</taxon>
        <taxon>Alteromonadaceae</taxon>
        <taxon>Glaciecola</taxon>
    </lineage>
</organism>
<comment type="catalytic activity">
    <reaction evidence="1 9">
        <text>an S-substituted glutathione + H2O = an S-substituted L-cysteinylglycine + L-glutamate</text>
        <dbReference type="Rhea" id="RHEA:59468"/>
        <dbReference type="ChEBI" id="CHEBI:15377"/>
        <dbReference type="ChEBI" id="CHEBI:29985"/>
        <dbReference type="ChEBI" id="CHEBI:90779"/>
        <dbReference type="ChEBI" id="CHEBI:143103"/>
        <dbReference type="EC" id="3.4.19.13"/>
    </reaction>
</comment>
<comment type="caution">
    <text evidence="11">The sequence shown here is derived from an EMBL/GenBank/DDBJ whole genome shotgun (WGS) entry which is preliminary data.</text>
</comment>
<sequence length="585" mass="62816">MNFKKMPMVVAIIISALLGACSSNEEKVVLEDREPEAATGVQNKQLVSSQHYMVAAANPYAVRAGQTVIENGGTAIDAAVAVQAMLTLVEPQSSGIGGGAFIMYWDNANKTLHTFDGRETAPASIDENVFIQDGKAMAWRQAVVGGKSVGVPGSLKALEMAQAAFGKLSWDSLFDESISQAENGFVVSPRLARLVEIDVHPGLNLFPESMAYFKPDGKAIKAGDIKKNKALAETFRLIAKGGSDVFYKGQIAKNISDTVNTAAVNPGTISATDFAHYEAIERAPMCNKYRQYKICGMAPPSSGGVSVFQILKVLEQFDLSQYGPQSAEFVHLFTQASAMAFADRAEYIADLSYLELSAEPLINQDYLAERAKLVGVKQPFSTKTAGQPYPMLVTTTDNAYELDSTSHISIVDKQGNAVSMTSSIEFMFGSGLMVDGFLLNNQLTDFSLNPNKDGKPVLNRAQANKRPRSAMSPSIVFDDKGELILVVGSPGGSRIINYVAQTIVNVLDFDMDIQTAIDAPRVSNRNGSTALEKGTNIVKLESKLSDLGHKVRIVDLNSGLHGVQIKDGVLKGGADPRREGIALGQ</sequence>
<dbReference type="EC" id="2.3.2.2" evidence="9"/>
<dbReference type="InterPro" id="IPR000101">
    <property type="entry name" value="GGT_peptidase"/>
</dbReference>
<feature type="chain" id="PRO_5047375921" description="Glutathione hydrolase proenzyme" evidence="10">
    <location>
        <begin position="21"/>
        <end position="585"/>
    </location>
</feature>
<evidence type="ECO:0000256" key="1">
    <source>
        <dbReference type="ARBA" id="ARBA00001049"/>
    </source>
</evidence>
<comment type="catalytic activity">
    <reaction evidence="8 9">
        <text>an N-terminal (5-L-glutamyl)-[peptide] + an alpha-amino acid = 5-L-glutamyl amino acid + an N-terminal L-alpha-aminoacyl-[peptide]</text>
        <dbReference type="Rhea" id="RHEA:23904"/>
        <dbReference type="Rhea" id="RHEA-COMP:9780"/>
        <dbReference type="Rhea" id="RHEA-COMP:9795"/>
        <dbReference type="ChEBI" id="CHEBI:77644"/>
        <dbReference type="ChEBI" id="CHEBI:78597"/>
        <dbReference type="ChEBI" id="CHEBI:78599"/>
        <dbReference type="ChEBI" id="CHEBI:78608"/>
        <dbReference type="EC" id="2.3.2.2"/>
    </reaction>
</comment>
<comment type="similarity">
    <text evidence="3 9">Belongs to the gamma-glutamyltransferase family.</text>
</comment>
<evidence type="ECO:0000256" key="8">
    <source>
        <dbReference type="ARBA" id="ARBA00047417"/>
    </source>
</evidence>
<evidence type="ECO:0000256" key="7">
    <source>
        <dbReference type="ARBA" id="ARBA00023315"/>
    </source>
</evidence>
<protein>
    <recommendedName>
        <fullName evidence="9">Glutathione hydrolase proenzyme</fullName>
        <ecNumber evidence="9">2.3.2.2</ecNumber>
        <ecNumber evidence="9">3.4.19.13</ecNumber>
    </recommendedName>
    <component>
        <recommendedName>
            <fullName evidence="9">Glutathione hydrolase large chain</fullName>
        </recommendedName>
    </component>
    <component>
        <recommendedName>
            <fullName evidence="9">Glutathione hydrolase small chain</fullName>
        </recommendedName>
    </component>
</protein>
<dbReference type="PRINTS" id="PR01210">
    <property type="entry name" value="GGTRANSPTASE"/>
</dbReference>
<evidence type="ECO:0000256" key="4">
    <source>
        <dbReference type="ARBA" id="ARBA00022679"/>
    </source>
</evidence>
<dbReference type="Pfam" id="PF01019">
    <property type="entry name" value="G_glu_transpept"/>
    <property type="match status" value="1"/>
</dbReference>
<dbReference type="InterPro" id="IPR043138">
    <property type="entry name" value="GGT_lsub"/>
</dbReference>
<dbReference type="EC" id="3.4.19.13" evidence="9"/>
<comment type="catalytic activity">
    <reaction evidence="2 9">
        <text>glutathione + H2O = L-cysteinylglycine + L-glutamate</text>
        <dbReference type="Rhea" id="RHEA:28807"/>
        <dbReference type="ChEBI" id="CHEBI:15377"/>
        <dbReference type="ChEBI" id="CHEBI:29985"/>
        <dbReference type="ChEBI" id="CHEBI:57925"/>
        <dbReference type="ChEBI" id="CHEBI:61694"/>
        <dbReference type="EC" id="3.4.19.13"/>
    </reaction>
</comment>
<feature type="signal peptide" evidence="10">
    <location>
        <begin position="1"/>
        <end position="20"/>
    </location>
</feature>
<name>A0ABU2ZQP1_9ALTE</name>
<keyword evidence="5 9" id="KW-0378">Hydrolase</keyword>
<dbReference type="GO" id="GO:0103068">
    <property type="term" value="F:leukotriene C4 gamma-glutamyl transferase activity"/>
    <property type="evidence" value="ECO:0007669"/>
    <property type="project" value="UniProtKB-EC"/>
</dbReference>
<evidence type="ECO:0000256" key="2">
    <source>
        <dbReference type="ARBA" id="ARBA00001089"/>
    </source>
</evidence>
<evidence type="ECO:0000256" key="3">
    <source>
        <dbReference type="ARBA" id="ARBA00009381"/>
    </source>
</evidence>
<evidence type="ECO:0000256" key="9">
    <source>
        <dbReference type="RuleBase" id="RU368036"/>
    </source>
</evidence>
<keyword evidence="12" id="KW-1185">Reference proteome</keyword>
<evidence type="ECO:0000313" key="12">
    <source>
        <dbReference type="Proteomes" id="UP001253545"/>
    </source>
</evidence>
<comment type="subunit">
    <text evidence="9">This enzyme consists of two polypeptide chains, which are synthesized in precursor form from a single polypeptide.</text>
</comment>
<dbReference type="PROSITE" id="PS51257">
    <property type="entry name" value="PROKAR_LIPOPROTEIN"/>
    <property type="match status" value="1"/>
</dbReference>
<evidence type="ECO:0000256" key="6">
    <source>
        <dbReference type="ARBA" id="ARBA00023145"/>
    </source>
</evidence>
<dbReference type="InterPro" id="IPR051792">
    <property type="entry name" value="GGT_bact"/>
</dbReference>
<keyword evidence="10" id="KW-0732">Signal</keyword>
<accession>A0ABU2ZQP1</accession>
<dbReference type="NCBIfam" id="TIGR00066">
    <property type="entry name" value="g_glut_trans"/>
    <property type="match status" value="1"/>
</dbReference>
<evidence type="ECO:0000313" key="11">
    <source>
        <dbReference type="EMBL" id="MDT0594353.1"/>
    </source>
</evidence>
<evidence type="ECO:0000256" key="5">
    <source>
        <dbReference type="ARBA" id="ARBA00022801"/>
    </source>
</evidence>
<comment type="pathway">
    <text evidence="9">Sulfur metabolism; glutathione metabolism.</text>
</comment>
<dbReference type="PANTHER" id="PTHR43199:SF1">
    <property type="entry name" value="GLUTATHIONE HYDROLASE PROENZYME"/>
    <property type="match status" value="1"/>
</dbReference>
<dbReference type="RefSeq" id="WP_311367828.1">
    <property type="nucleotide sequence ID" value="NZ_JAVRHX010000001.1"/>
</dbReference>
<keyword evidence="4 9" id="KW-0808">Transferase</keyword>
<proteinExistence type="inferred from homology"/>
<dbReference type="PANTHER" id="PTHR43199">
    <property type="entry name" value="GLUTATHIONE HYDROLASE"/>
    <property type="match status" value="1"/>
</dbReference>
<dbReference type="Gene3D" id="3.60.20.40">
    <property type="match status" value="1"/>
</dbReference>
<gene>
    <name evidence="11" type="primary">ggt</name>
    <name evidence="11" type="ORF">RM552_05820</name>
</gene>
<dbReference type="EMBL" id="JAVRHX010000001">
    <property type="protein sequence ID" value="MDT0594353.1"/>
    <property type="molecule type" value="Genomic_DNA"/>
</dbReference>
<evidence type="ECO:0000256" key="10">
    <source>
        <dbReference type="SAM" id="SignalP"/>
    </source>
</evidence>
<dbReference type="InterPro" id="IPR029055">
    <property type="entry name" value="Ntn_hydrolases_N"/>
</dbReference>
<keyword evidence="7 9" id="KW-0012">Acyltransferase</keyword>
<dbReference type="Proteomes" id="UP001253545">
    <property type="component" value="Unassembled WGS sequence"/>
</dbReference>
<keyword evidence="9" id="KW-0317">Glutathione biosynthesis</keyword>
<comment type="PTM">
    <text evidence="9">Cleaved by autocatalysis into a large and a small subunit.</text>
</comment>